<keyword evidence="4 5" id="KW-0472">Membrane</keyword>
<evidence type="ECO:0000256" key="2">
    <source>
        <dbReference type="ARBA" id="ARBA00022692"/>
    </source>
</evidence>
<keyword evidence="3 5" id="KW-1133">Transmembrane helix</keyword>
<dbReference type="RefSeq" id="WP_184614447.1">
    <property type="nucleotide sequence ID" value="NZ_BOOS01000058.1"/>
</dbReference>
<dbReference type="Proteomes" id="UP000588112">
    <property type="component" value="Unassembled WGS sequence"/>
</dbReference>
<evidence type="ECO:0000313" key="8">
    <source>
        <dbReference type="Proteomes" id="UP000588112"/>
    </source>
</evidence>
<proteinExistence type="predicted"/>
<evidence type="ECO:0000259" key="6">
    <source>
        <dbReference type="Pfam" id="PF07291"/>
    </source>
</evidence>
<dbReference type="GO" id="GO:0030416">
    <property type="term" value="P:methylamine metabolic process"/>
    <property type="evidence" value="ECO:0007669"/>
    <property type="project" value="InterPro"/>
</dbReference>
<feature type="transmembrane region" description="Helical" evidence="5">
    <location>
        <begin position="74"/>
        <end position="94"/>
    </location>
</feature>
<dbReference type="GO" id="GO:0016020">
    <property type="term" value="C:membrane"/>
    <property type="evidence" value="ECO:0007669"/>
    <property type="project" value="UniProtKB-SubCell"/>
</dbReference>
<evidence type="ECO:0000256" key="1">
    <source>
        <dbReference type="ARBA" id="ARBA00004141"/>
    </source>
</evidence>
<keyword evidence="8" id="KW-1185">Reference proteome</keyword>
<evidence type="ECO:0000313" key="7">
    <source>
        <dbReference type="EMBL" id="MBB5629392.1"/>
    </source>
</evidence>
<sequence>MTYLEIACRCLIGLTFAFAAASKIIGRGAAAGFVATIRELRPLSRGTARLVAAAVVAAELTVPALLLAPGTARLGFLLAAALLAAFTASIVAVLRRRVSVRCRCFGPSGAPMGPHHVVRNAVLALVAVTGLVAASTGPAPADPGALALVAATAGVVAIVVVMLDEIVDLFRPEGLSPRSR</sequence>
<evidence type="ECO:0000256" key="4">
    <source>
        <dbReference type="ARBA" id="ARBA00023136"/>
    </source>
</evidence>
<feature type="transmembrane region" description="Helical" evidence="5">
    <location>
        <begin position="121"/>
        <end position="139"/>
    </location>
</feature>
<dbReference type="AlphaFoldDB" id="A0A7W9DS74"/>
<dbReference type="InterPro" id="IPR009908">
    <property type="entry name" value="Methylamine_util_MauE"/>
</dbReference>
<feature type="transmembrane region" description="Helical" evidence="5">
    <location>
        <begin position="47"/>
        <end position="68"/>
    </location>
</feature>
<evidence type="ECO:0000256" key="3">
    <source>
        <dbReference type="ARBA" id="ARBA00022989"/>
    </source>
</evidence>
<comment type="caution">
    <text evidence="7">The sequence shown here is derived from an EMBL/GenBank/DDBJ whole genome shotgun (WGS) entry which is preliminary data.</text>
</comment>
<comment type="subcellular location">
    <subcellularLocation>
        <location evidence="1">Membrane</location>
        <topology evidence="1">Multi-pass membrane protein</topology>
    </subcellularLocation>
</comment>
<dbReference type="EMBL" id="JACHBR010000001">
    <property type="protein sequence ID" value="MBB5629392.1"/>
    <property type="molecule type" value="Genomic_DNA"/>
</dbReference>
<reference evidence="7 8" key="1">
    <citation type="submission" date="2020-08" db="EMBL/GenBank/DDBJ databases">
        <title>Sequencing the genomes of 1000 actinobacteria strains.</title>
        <authorList>
            <person name="Klenk H.-P."/>
        </authorList>
    </citation>
    <scope>NUCLEOTIDE SEQUENCE [LARGE SCALE GENOMIC DNA]</scope>
    <source>
        <strain evidence="7 8">DSM 45790</strain>
    </source>
</reference>
<name>A0A7W9DS74_9ACTN</name>
<accession>A0A7W9DS74</accession>
<gene>
    <name evidence="7" type="ORF">BJ981_005091</name>
</gene>
<feature type="transmembrane region" description="Helical" evidence="5">
    <location>
        <begin position="6"/>
        <end position="26"/>
    </location>
</feature>
<keyword evidence="2 5" id="KW-0812">Transmembrane</keyword>
<dbReference type="Pfam" id="PF07291">
    <property type="entry name" value="MauE"/>
    <property type="match status" value="1"/>
</dbReference>
<feature type="transmembrane region" description="Helical" evidence="5">
    <location>
        <begin position="145"/>
        <end position="163"/>
    </location>
</feature>
<organism evidence="7 8">
    <name type="scientific">Sphaerisporangium krabiense</name>
    <dbReference type="NCBI Taxonomy" id="763782"/>
    <lineage>
        <taxon>Bacteria</taxon>
        <taxon>Bacillati</taxon>
        <taxon>Actinomycetota</taxon>
        <taxon>Actinomycetes</taxon>
        <taxon>Streptosporangiales</taxon>
        <taxon>Streptosporangiaceae</taxon>
        <taxon>Sphaerisporangium</taxon>
    </lineage>
</organism>
<protein>
    <submittedName>
        <fullName evidence="7">Putative membrane protein YphA (DoxX/SURF4 family)</fullName>
    </submittedName>
</protein>
<evidence type="ECO:0000256" key="5">
    <source>
        <dbReference type="SAM" id="Phobius"/>
    </source>
</evidence>
<feature type="domain" description="Methylamine utilisation protein MauE" evidence="6">
    <location>
        <begin position="1"/>
        <end position="132"/>
    </location>
</feature>